<dbReference type="AlphaFoldDB" id="A0A1I3FXL5"/>
<dbReference type="EMBL" id="FOQK01000018">
    <property type="protein sequence ID" value="SFI15988.1"/>
    <property type="molecule type" value="Genomic_DNA"/>
</dbReference>
<name>A0A1I3FXL5_SELRU</name>
<dbReference type="Proteomes" id="UP000183639">
    <property type="component" value="Unassembled WGS sequence"/>
</dbReference>
<keyword evidence="1" id="KW-1133">Transmembrane helix</keyword>
<keyword evidence="1" id="KW-0812">Transmembrane</keyword>
<proteinExistence type="predicted"/>
<feature type="transmembrane region" description="Helical" evidence="1">
    <location>
        <begin position="33"/>
        <end position="53"/>
    </location>
</feature>
<reference evidence="2 3" key="1">
    <citation type="submission" date="2016-10" db="EMBL/GenBank/DDBJ databases">
        <authorList>
            <person name="de Groot N.N."/>
        </authorList>
    </citation>
    <scope>NUCLEOTIDE SEQUENCE [LARGE SCALE GENOMIC DNA]</scope>
    <source>
        <strain evidence="2 3">Z108</strain>
    </source>
</reference>
<keyword evidence="1" id="KW-0472">Membrane</keyword>
<gene>
    <name evidence="2" type="ORF">SAMN04487861_11818</name>
</gene>
<evidence type="ECO:0000256" key="1">
    <source>
        <dbReference type="SAM" id="Phobius"/>
    </source>
</evidence>
<evidence type="ECO:0000313" key="3">
    <source>
        <dbReference type="Proteomes" id="UP000183639"/>
    </source>
</evidence>
<accession>A0A1I3FXL5</accession>
<sequence>MKCGTPVQEQMAVQQTAMKDLQATRSPNHGNNLVGMALIAAVLLFIGAGGYYLHTQSMAGDIEKTAIVDKTTANDMSKGHQKNQSAMVSAAKGDSLEEFVREKDMLDTDIGTTANRVNEYLANHSSFRGYDGLKNDVRNLVERANQARVRLDSTAAADSKKKQALLELFSLEEDRARGLYKGIVDNQNGGDYSAGFKQGTQASYAFDSANSKFNVSFR</sequence>
<organism evidence="2 3">
    <name type="scientific">Selenomonas ruminantium</name>
    <dbReference type="NCBI Taxonomy" id="971"/>
    <lineage>
        <taxon>Bacteria</taxon>
        <taxon>Bacillati</taxon>
        <taxon>Bacillota</taxon>
        <taxon>Negativicutes</taxon>
        <taxon>Selenomonadales</taxon>
        <taxon>Selenomonadaceae</taxon>
        <taxon>Selenomonas</taxon>
    </lineage>
</organism>
<evidence type="ECO:0000313" key="2">
    <source>
        <dbReference type="EMBL" id="SFI15988.1"/>
    </source>
</evidence>
<protein>
    <submittedName>
        <fullName evidence="2">Uncharacterized protein</fullName>
    </submittedName>
</protein>